<gene>
    <name evidence="2" type="ORF">LREN565_2091</name>
</gene>
<dbReference type="Pfam" id="PF18612">
    <property type="entry name" value="Bac_A_amyl_C"/>
    <property type="match status" value="1"/>
</dbReference>
<protein>
    <submittedName>
        <fullName evidence="2">Alpha-amylase</fullName>
        <ecNumber evidence="2">3.2.1.1</ecNumber>
    </submittedName>
</protein>
<dbReference type="GO" id="GO:0005975">
    <property type="term" value="P:carbohydrate metabolic process"/>
    <property type="evidence" value="ECO:0007669"/>
    <property type="project" value="InterPro"/>
</dbReference>
<dbReference type="EC" id="3.2.1.1" evidence="2"/>
<keyword evidence="2" id="KW-0378">Hydrolase</keyword>
<dbReference type="Pfam" id="PF00128">
    <property type="entry name" value="Alpha-amylase"/>
    <property type="match status" value="2"/>
</dbReference>
<organism evidence="2">
    <name type="scientific">Loigolactobacillus rennini</name>
    <dbReference type="NCBI Taxonomy" id="238013"/>
    <lineage>
        <taxon>Bacteria</taxon>
        <taxon>Bacillati</taxon>
        <taxon>Bacillota</taxon>
        <taxon>Bacilli</taxon>
        <taxon>Lactobacillales</taxon>
        <taxon>Lactobacillaceae</taxon>
        <taxon>Loigolactobacillus</taxon>
    </lineage>
</organism>
<dbReference type="SMART" id="SM00642">
    <property type="entry name" value="Aamy"/>
    <property type="match status" value="1"/>
</dbReference>
<feature type="domain" description="Glycosyl hydrolase family 13 catalytic" evidence="1">
    <location>
        <begin position="13"/>
        <end position="346"/>
    </location>
</feature>
<dbReference type="Gene3D" id="3.20.20.80">
    <property type="entry name" value="Glycosidases"/>
    <property type="match status" value="1"/>
</dbReference>
<accession>A0A1K2I9A0</accession>
<dbReference type="PANTHER" id="PTHR47786">
    <property type="entry name" value="ALPHA-1,4-GLUCAN:MALTOSE-1-PHOSPHATE MALTOSYLTRANSFERASE"/>
    <property type="match status" value="1"/>
</dbReference>
<proteinExistence type="predicted"/>
<dbReference type="Gene3D" id="2.60.40.1180">
    <property type="entry name" value="Golgi alpha-mannosidase II"/>
    <property type="match status" value="1"/>
</dbReference>
<dbReference type="InterPro" id="IPR013780">
    <property type="entry name" value="Glyco_hydro_b"/>
</dbReference>
<dbReference type="InterPro" id="IPR041331">
    <property type="entry name" value="Bac_A_amyl_C"/>
</dbReference>
<dbReference type="InterPro" id="IPR017853">
    <property type="entry name" value="GH"/>
</dbReference>
<dbReference type="SUPFAM" id="SSF51445">
    <property type="entry name" value="(Trans)glycosidases"/>
    <property type="match status" value="1"/>
</dbReference>
<sequence length="433" mass="49506">MADTTKMSLRRLQIYSVFVRNHTVEGTLKALAADLPRIKQLGTDFVWLLPFNPVGQVARKGELGSPYAIQDYRKVDPLQGTWQDFKDFVTACHQLGLKVMVDVVFNHTARDSVLLQRQPNWFLRNQHGQLKNKNPDWTDVAELDYRKTALWQTQLTTLKQYAALVDGFRCDVAPQVPLQFWLQARQEIAQINPELIWLAESTDGQYIRKIRQQGFPSATDGELYRAFDLTYDYDVYPTWRRYLAGELALRDYVALLNQQDVTYPANAIKLRFLENHDQPRAHALIPNLSDLRNWTAFSAFQKGATLIYAGQEYGMKHTPSLFDADRLQWPQTAPLAALITKMHQLSQDQIQIMGNYQLFAQANDIVEVVYQTKIACRVGIFSLRSQSGHAKVVLPDGRYQNLITGQPVTVHYGVLAITGQPVVIDTRRQLPAE</sequence>
<keyword evidence="2" id="KW-0326">Glycosidase</keyword>
<dbReference type="AlphaFoldDB" id="A0A1K2I9A0"/>
<dbReference type="GO" id="GO:0004556">
    <property type="term" value="F:alpha-amylase activity"/>
    <property type="evidence" value="ECO:0007669"/>
    <property type="project" value="UniProtKB-EC"/>
</dbReference>
<dbReference type="InterPro" id="IPR006047">
    <property type="entry name" value="GH13_cat_dom"/>
</dbReference>
<dbReference type="CDD" id="cd11313">
    <property type="entry name" value="AmyAc_arch_bac_AmyA"/>
    <property type="match status" value="1"/>
</dbReference>
<dbReference type="EMBL" id="LT634362">
    <property type="protein sequence ID" value="SFZ88978.1"/>
    <property type="molecule type" value="Genomic_DNA"/>
</dbReference>
<reference evidence="2" key="1">
    <citation type="submission" date="2016-11" db="EMBL/GenBank/DDBJ databases">
        <authorList>
            <person name="Jaros S."/>
            <person name="Januszkiewicz K."/>
            <person name="Wedrychowicz H."/>
        </authorList>
    </citation>
    <scope>NUCLEOTIDE SEQUENCE</scope>
    <source>
        <strain evidence="2">ACA-DC 565</strain>
    </source>
</reference>
<evidence type="ECO:0000259" key="1">
    <source>
        <dbReference type="SMART" id="SM00642"/>
    </source>
</evidence>
<name>A0A1K2I9A0_9LACO</name>
<evidence type="ECO:0000313" key="2">
    <source>
        <dbReference type="EMBL" id="SFZ88978.1"/>
    </source>
</evidence>
<dbReference type="PANTHER" id="PTHR47786:SF2">
    <property type="entry name" value="GLYCOSYL HYDROLASE FAMILY 13 CATALYTIC DOMAIN-CONTAINING PROTEIN"/>
    <property type="match status" value="1"/>
</dbReference>